<dbReference type="RefSeq" id="WP_145432016.1">
    <property type="nucleotide sequence ID" value="NZ_CP036339.1"/>
</dbReference>
<feature type="transmembrane region" description="Helical" evidence="1">
    <location>
        <begin position="42"/>
        <end position="61"/>
    </location>
</feature>
<evidence type="ECO:0000256" key="1">
    <source>
        <dbReference type="SAM" id="Phobius"/>
    </source>
</evidence>
<dbReference type="Proteomes" id="UP000317909">
    <property type="component" value="Chromosome"/>
</dbReference>
<keyword evidence="3" id="KW-1185">Reference proteome</keyword>
<dbReference type="AlphaFoldDB" id="A0A517TVP1"/>
<organism evidence="2 3">
    <name type="scientific">Lacipirellula limnantheis</name>
    <dbReference type="NCBI Taxonomy" id="2528024"/>
    <lineage>
        <taxon>Bacteria</taxon>
        <taxon>Pseudomonadati</taxon>
        <taxon>Planctomycetota</taxon>
        <taxon>Planctomycetia</taxon>
        <taxon>Pirellulales</taxon>
        <taxon>Lacipirellulaceae</taxon>
        <taxon>Lacipirellula</taxon>
    </lineage>
</organism>
<protein>
    <submittedName>
        <fullName evidence="2">Uncharacterized protein</fullName>
    </submittedName>
</protein>
<evidence type="ECO:0000313" key="2">
    <source>
        <dbReference type="EMBL" id="QDT72443.1"/>
    </source>
</evidence>
<keyword evidence="1" id="KW-1133">Transmembrane helix</keyword>
<proteinExistence type="predicted"/>
<dbReference type="EMBL" id="CP036339">
    <property type="protein sequence ID" value="QDT72443.1"/>
    <property type="molecule type" value="Genomic_DNA"/>
</dbReference>
<name>A0A517TVP1_9BACT</name>
<gene>
    <name evidence="2" type="ORF">I41_16210</name>
</gene>
<keyword evidence="1" id="KW-0812">Transmembrane</keyword>
<sequence>MKLFRFTAKDALVATTLAAVWCGALSQHMHVWNAFGNDRLVMALYYGLISGLPATTVAALFGHWRMGILCGVASAIAPTAIEFATFA</sequence>
<reference evidence="2 3" key="1">
    <citation type="submission" date="2019-02" db="EMBL/GenBank/DDBJ databases">
        <title>Deep-cultivation of Planctomycetes and their phenomic and genomic characterization uncovers novel biology.</title>
        <authorList>
            <person name="Wiegand S."/>
            <person name="Jogler M."/>
            <person name="Boedeker C."/>
            <person name="Pinto D."/>
            <person name="Vollmers J."/>
            <person name="Rivas-Marin E."/>
            <person name="Kohn T."/>
            <person name="Peeters S.H."/>
            <person name="Heuer A."/>
            <person name="Rast P."/>
            <person name="Oberbeckmann S."/>
            <person name="Bunk B."/>
            <person name="Jeske O."/>
            <person name="Meyerdierks A."/>
            <person name="Storesund J.E."/>
            <person name="Kallscheuer N."/>
            <person name="Luecker S."/>
            <person name="Lage O.M."/>
            <person name="Pohl T."/>
            <person name="Merkel B.J."/>
            <person name="Hornburger P."/>
            <person name="Mueller R.-W."/>
            <person name="Bruemmer F."/>
            <person name="Labrenz M."/>
            <person name="Spormann A.M."/>
            <person name="Op den Camp H."/>
            <person name="Overmann J."/>
            <person name="Amann R."/>
            <person name="Jetten M.S.M."/>
            <person name="Mascher T."/>
            <person name="Medema M.H."/>
            <person name="Devos D.P."/>
            <person name="Kaster A.-K."/>
            <person name="Ovreas L."/>
            <person name="Rohde M."/>
            <person name="Galperin M.Y."/>
            <person name="Jogler C."/>
        </authorList>
    </citation>
    <scope>NUCLEOTIDE SEQUENCE [LARGE SCALE GENOMIC DNA]</scope>
    <source>
        <strain evidence="2 3">I41</strain>
    </source>
</reference>
<dbReference type="KEGG" id="llh:I41_16210"/>
<accession>A0A517TVP1</accession>
<evidence type="ECO:0000313" key="3">
    <source>
        <dbReference type="Proteomes" id="UP000317909"/>
    </source>
</evidence>
<keyword evidence="1" id="KW-0472">Membrane</keyword>